<dbReference type="EMBL" id="QSQT01000006">
    <property type="protein sequence ID" value="RGK57205.1"/>
    <property type="molecule type" value="Genomic_DNA"/>
</dbReference>
<name>A0A3E4N606_9BACT</name>
<comment type="caution">
    <text evidence="2">The sequence shown here is derived from an EMBL/GenBank/DDBJ whole genome shotgun (WGS) entry which is preliminary data.</text>
</comment>
<gene>
    <name evidence="2" type="ORF">DXD04_04630</name>
</gene>
<protein>
    <submittedName>
        <fullName evidence="2">DUF5041 domain-containing protein</fullName>
    </submittedName>
</protein>
<feature type="chain" id="PRO_5017790036" evidence="1">
    <location>
        <begin position="21"/>
        <end position="224"/>
    </location>
</feature>
<feature type="signal peptide" evidence="1">
    <location>
        <begin position="1"/>
        <end position="20"/>
    </location>
</feature>
<dbReference type="Pfam" id="PF16444">
    <property type="entry name" value="DUF5041"/>
    <property type="match status" value="1"/>
</dbReference>
<sequence length="224" mass="25869">MKKRVWMAIICLCLSAGLPAQDSLKVNTKQIGVEDIVDVLNVMRVKMFHFDLMPFLTDTYEVQVYVEEHEKGKTSKRIELFRMGKNKELLKDSWRYKDLPEDTEVWNKITDLSLFLTSRNDSTTLLTIKVPNAMTANVVLKLHPLGKEKVYFYEARPYILRNNPNADSLNIPLILYGSGWVDEQYGFMRFCGEREIDGNDKTGMILSNVPHYYVVGVELHKAAK</sequence>
<organism evidence="2 3">
    <name type="scientific">Phocaeicola plebeius</name>
    <dbReference type="NCBI Taxonomy" id="310297"/>
    <lineage>
        <taxon>Bacteria</taxon>
        <taxon>Pseudomonadati</taxon>
        <taxon>Bacteroidota</taxon>
        <taxon>Bacteroidia</taxon>
        <taxon>Bacteroidales</taxon>
        <taxon>Bacteroidaceae</taxon>
        <taxon>Phocaeicola</taxon>
    </lineage>
</organism>
<keyword evidence="3" id="KW-1185">Reference proteome</keyword>
<dbReference type="InterPro" id="IPR032222">
    <property type="entry name" value="DUF5041"/>
</dbReference>
<evidence type="ECO:0000313" key="2">
    <source>
        <dbReference type="EMBL" id="RGK57205.1"/>
    </source>
</evidence>
<proteinExistence type="predicted"/>
<dbReference type="Proteomes" id="UP000260862">
    <property type="component" value="Unassembled WGS sequence"/>
</dbReference>
<dbReference type="RefSeq" id="WP_117671278.1">
    <property type="nucleotide sequence ID" value="NZ_CABOGR010000006.1"/>
</dbReference>
<dbReference type="AlphaFoldDB" id="A0A3E4N606"/>
<reference evidence="2 3" key="1">
    <citation type="submission" date="2018-08" db="EMBL/GenBank/DDBJ databases">
        <title>A genome reference for cultivated species of the human gut microbiota.</title>
        <authorList>
            <person name="Zou Y."/>
            <person name="Xue W."/>
            <person name="Luo G."/>
        </authorList>
    </citation>
    <scope>NUCLEOTIDE SEQUENCE [LARGE SCALE GENOMIC DNA]</scope>
    <source>
        <strain evidence="2 3">TF10-3AC</strain>
    </source>
</reference>
<keyword evidence="1" id="KW-0732">Signal</keyword>
<evidence type="ECO:0000256" key="1">
    <source>
        <dbReference type="SAM" id="SignalP"/>
    </source>
</evidence>
<evidence type="ECO:0000313" key="3">
    <source>
        <dbReference type="Proteomes" id="UP000260862"/>
    </source>
</evidence>
<accession>A0A3E4N606</accession>